<proteinExistence type="predicted"/>
<feature type="region of interest" description="Disordered" evidence="1">
    <location>
        <begin position="125"/>
        <end position="159"/>
    </location>
</feature>
<accession>A0A9D1PYL2</accession>
<dbReference type="EMBL" id="DXHV01000082">
    <property type="protein sequence ID" value="HIW01451.1"/>
    <property type="molecule type" value="Genomic_DNA"/>
</dbReference>
<dbReference type="Gene3D" id="3.40.50.300">
    <property type="entry name" value="P-loop containing nucleotide triphosphate hydrolases"/>
    <property type="match status" value="1"/>
</dbReference>
<feature type="domain" description="HTH arsR-type" evidence="2">
    <location>
        <begin position="704"/>
        <end position="781"/>
    </location>
</feature>
<protein>
    <submittedName>
        <fullName evidence="3">AAA family ATPase</fullName>
    </submittedName>
</protein>
<reference evidence="3" key="1">
    <citation type="journal article" date="2021" name="PeerJ">
        <title>Extensive microbial diversity within the chicken gut microbiome revealed by metagenomics and culture.</title>
        <authorList>
            <person name="Gilroy R."/>
            <person name="Ravi A."/>
            <person name="Getino M."/>
            <person name="Pursley I."/>
            <person name="Horton D.L."/>
            <person name="Alikhan N.F."/>
            <person name="Baker D."/>
            <person name="Gharbi K."/>
            <person name="Hall N."/>
            <person name="Watson M."/>
            <person name="Adriaenssens E.M."/>
            <person name="Foster-Nyarko E."/>
            <person name="Jarju S."/>
            <person name="Secka A."/>
            <person name="Antonio M."/>
            <person name="Oren A."/>
            <person name="Chaudhuri R.R."/>
            <person name="La Ragione R."/>
            <person name="Hildebrand F."/>
            <person name="Pallen M.J."/>
        </authorList>
    </citation>
    <scope>NUCLEOTIDE SEQUENCE</scope>
    <source>
        <strain evidence="3">ChiHecec2B26-446</strain>
    </source>
</reference>
<dbReference type="CDD" id="cd00090">
    <property type="entry name" value="HTH_ARSR"/>
    <property type="match status" value="1"/>
</dbReference>
<dbReference type="InterPro" id="IPR036390">
    <property type="entry name" value="WH_DNA-bd_sf"/>
</dbReference>
<dbReference type="SUPFAM" id="SSF52540">
    <property type="entry name" value="P-loop containing nucleoside triphosphate hydrolases"/>
    <property type="match status" value="1"/>
</dbReference>
<dbReference type="InterPro" id="IPR011991">
    <property type="entry name" value="ArsR-like_HTH"/>
</dbReference>
<evidence type="ECO:0000313" key="3">
    <source>
        <dbReference type="EMBL" id="HIW01451.1"/>
    </source>
</evidence>
<dbReference type="Gene3D" id="1.10.10.10">
    <property type="entry name" value="Winged helix-like DNA-binding domain superfamily/Winged helix DNA-binding domain"/>
    <property type="match status" value="1"/>
</dbReference>
<dbReference type="InterPro" id="IPR036388">
    <property type="entry name" value="WH-like_DNA-bd_sf"/>
</dbReference>
<dbReference type="GO" id="GO:0003700">
    <property type="term" value="F:DNA-binding transcription factor activity"/>
    <property type="evidence" value="ECO:0007669"/>
    <property type="project" value="InterPro"/>
</dbReference>
<evidence type="ECO:0000256" key="1">
    <source>
        <dbReference type="SAM" id="MobiDB-lite"/>
    </source>
</evidence>
<dbReference type="InterPro" id="IPR001845">
    <property type="entry name" value="HTH_ArsR_DNA-bd_dom"/>
</dbReference>
<sequence>MYNYECYYADIYSIESYFKKQWIHEIPNYFLSTASTARIDLFKEIITIYWKKLNYDQQLSIITRLPWYNKIDRIDRNPYIFTEIREKGIIKYISDNHRVNTTISSRILGLIFNIDPQKIFECRKSNDKNENNINGDKNENNINDDKNENNISDDKNKNNISDDKNENYIEVILPSTFISSEKKYNISFVCREKNKNCNYEIWKFSAENESDIFVVCPIINNKYMTGRTYVNPHLFNFDIINEEHRKNIILFLDPDILFFMLQKSDEARLYERYTDFVISGCFGGYDNIEEIDYSTLFLKNIILVPSIKDEDLSQLNKWIEKIQTHSHPNSIRIYPWIVSNKYEKDITKSNGIMAARAEKYDCVQNLEIVSSFIHRLMADSLSLEEYRVWRDKLSPKKEQDISEDMDSALGSVSLVDLMSRGPKIRSDLSWDSLITGNSQTLIWGKSNSGKSTLSVSLALTLSKGGETFGLKANRTRKILYLDGEAGEDGFKEMCSRFNPEDITPKFRYIYTKDFVKHRDEILHIIDSEDIEVVFLDNILSICRNAIHNPGIVTNFGSDLQKRNVALVAIHHAGKDGTSSIGRVDLESLSKNVFRIYKGYPDETEETQELQELIITLQVTEWKKGENMPTITAAFRDGKFCVLEGSWTTSSIDQQNDQAEEKSQALDASTCAEPSAQEPKDTSMLPSDSTTQEMESDSSEPRVESSSEIVGNVMEHSQYKPSPNALRVLDAIKNSECQATRKYLEESLKLSSSQVQKLLQELRENDLIEQKGNGKGTYYVAK</sequence>
<reference evidence="3" key="2">
    <citation type="submission" date="2021-04" db="EMBL/GenBank/DDBJ databases">
        <authorList>
            <person name="Gilroy R."/>
        </authorList>
    </citation>
    <scope>NUCLEOTIDE SEQUENCE</scope>
    <source>
        <strain evidence="3">ChiHecec2B26-446</strain>
    </source>
</reference>
<name>A0A9D1PYL2_9BACT</name>
<organism evidence="3 4">
    <name type="scientific">Candidatus Desulfovibrio intestinipullorum</name>
    <dbReference type="NCBI Taxonomy" id="2838536"/>
    <lineage>
        <taxon>Bacteria</taxon>
        <taxon>Pseudomonadati</taxon>
        <taxon>Thermodesulfobacteriota</taxon>
        <taxon>Desulfovibrionia</taxon>
        <taxon>Desulfovibrionales</taxon>
        <taxon>Desulfovibrionaceae</taxon>
        <taxon>Desulfovibrio</taxon>
    </lineage>
</organism>
<dbReference type="Proteomes" id="UP000886752">
    <property type="component" value="Unassembled WGS sequence"/>
</dbReference>
<dbReference type="InterPro" id="IPR027417">
    <property type="entry name" value="P-loop_NTPase"/>
</dbReference>
<gene>
    <name evidence="3" type="ORF">H9894_09755</name>
</gene>
<comment type="caution">
    <text evidence="3">The sequence shown here is derived from an EMBL/GenBank/DDBJ whole genome shotgun (WGS) entry which is preliminary data.</text>
</comment>
<feature type="region of interest" description="Disordered" evidence="1">
    <location>
        <begin position="650"/>
        <end position="706"/>
    </location>
</feature>
<feature type="compositionally biased region" description="Polar residues" evidence="1">
    <location>
        <begin position="683"/>
        <end position="692"/>
    </location>
</feature>
<dbReference type="PROSITE" id="PS50987">
    <property type="entry name" value="HTH_ARSR_2"/>
    <property type="match status" value="1"/>
</dbReference>
<evidence type="ECO:0000259" key="2">
    <source>
        <dbReference type="PROSITE" id="PS50987"/>
    </source>
</evidence>
<dbReference type="AlphaFoldDB" id="A0A9D1PYL2"/>
<dbReference type="SUPFAM" id="SSF46785">
    <property type="entry name" value="Winged helix' DNA-binding domain"/>
    <property type="match status" value="1"/>
</dbReference>
<dbReference type="Pfam" id="PF13481">
    <property type="entry name" value="AAA_25"/>
    <property type="match status" value="1"/>
</dbReference>
<evidence type="ECO:0000313" key="4">
    <source>
        <dbReference type="Proteomes" id="UP000886752"/>
    </source>
</evidence>